<evidence type="ECO:0000313" key="2">
    <source>
        <dbReference type="EMBL" id="KAA2258814.1"/>
    </source>
</evidence>
<comment type="caution">
    <text evidence="2">The sequence shown here is derived from an EMBL/GenBank/DDBJ whole genome shotgun (WGS) entry which is preliminary data.</text>
</comment>
<dbReference type="AlphaFoldDB" id="A0A5B2X6E2"/>
<name>A0A5B2X6E2_9PSEU</name>
<reference evidence="2 3" key="2">
    <citation type="submission" date="2019-09" db="EMBL/GenBank/DDBJ databases">
        <authorList>
            <person name="Jin C."/>
        </authorList>
    </citation>
    <scope>NUCLEOTIDE SEQUENCE [LARGE SCALE GENOMIC DNA]</scope>
    <source>
        <strain evidence="2 3">AN110305</strain>
    </source>
</reference>
<dbReference type="InterPro" id="IPR007278">
    <property type="entry name" value="DUF397"/>
</dbReference>
<reference evidence="2 3" key="1">
    <citation type="submission" date="2019-09" db="EMBL/GenBank/DDBJ databases">
        <title>Goodfellowia gen. nov., a new genus of the Pseudonocardineae related to Actinoalloteichus, containing Goodfellowia coeruleoviolacea gen. nov., comb. nov. gen. nov., comb. nov.</title>
        <authorList>
            <person name="Labeda D."/>
        </authorList>
    </citation>
    <scope>NUCLEOTIDE SEQUENCE [LARGE SCALE GENOMIC DNA]</scope>
    <source>
        <strain evidence="2 3">AN110305</strain>
    </source>
</reference>
<keyword evidence="3" id="KW-1185">Reference proteome</keyword>
<gene>
    <name evidence="2" type="ORF">F0L68_23620</name>
</gene>
<dbReference type="RefSeq" id="WP_149851838.1">
    <property type="nucleotide sequence ID" value="NZ_VUOB01000041.1"/>
</dbReference>
<sequence length="66" mass="6928">MIDIADASWKKSSKSGSTSECVEVARLKTVGALRDSKNPAGPVLVFPLAQLGRFLAGARAGQFQHG</sequence>
<evidence type="ECO:0000259" key="1">
    <source>
        <dbReference type="Pfam" id="PF04149"/>
    </source>
</evidence>
<protein>
    <submittedName>
        <fullName evidence="2">DUF397 domain-containing protein</fullName>
    </submittedName>
</protein>
<evidence type="ECO:0000313" key="3">
    <source>
        <dbReference type="Proteomes" id="UP000323454"/>
    </source>
</evidence>
<feature type="domain" description="DUF397" evidence="1">
    <location>
        <begin position="7"/>
        <end position="59"/>
    </location>
</feature>
<organism evidence="2 3">
    <name type="scientific">Solihabitans fulvus</name>
    <dbReference type="NCBI Taxonomy" id="1892852"/>
    <lineage>
        <taxon>Bacteria</taxon>
        <taxon>Bacillati</taxon>
        <taxon>Actinomycetota</taxon>
        <taxon>Actinomycetes</taxon>
        <taxon>Pseudonocardiales</taxon>
        <taxon>Pseudonocardiaceae</taxon>
        <taxon>Solihabitans</taxon>
    </lineage>
</organism>
<dbReference type="Pfam" id="PF04149">
    <property type="entry name" value="DUF397"/>
    <property type="match status" value="1"/>
</dbReference>
<dbReference type="EMBL" id="VUOB01000041">
    <property type="protein sequence ID" value="KAA2258814.1"/>
    <property type="molecule type" value="Genomic_DNA"/>
</dbReference>
<dbReference type="Proteomes" id="UP000323454">
    <property type="component" value="Unassembled WGS sequence"/>
</dbReference>
<proteinExistence type="predicted"/>
<accession>A0A5B2X6E2</accession>
<dbReference type="OrthoDB" id="4558943at2"/>